<organism evidence="2 3">
    <name type="scientific">Mesocestoides corti</name>
    <name type="common">Flatworm</name>
    <dbReference type="NCBI Taxonomy" id="53468"/>
    <lineage>
        <taxon>Eukaryota</taxon>
        <taxon>Metazoa</taxon>
        <taxon>Spiralia</taxon>
        <taxon>Lophotrochozoa</taxon>
        <taxon>Platyhelminthes</taxon>
        <taxon>Cestoda</taxon>
        <taxon>Eucestoda</taxon>
        <taxon>Cyclophyllidea</taxon>
        <taxon>Mesocestoididae</taxon>
        <taxon>Mesocestoides</taxon>
    </lineage>
</organism>
<keyword evidence="3" id="KW-1185">Reference proteome</keyword>
<accession>A0A0R3U4Y6</accession>
<feature type="signal peptide" evidence="1">
    <location>
        <begin position="1"/>
        <end position="21"/>
    </location>
</feature>
<feature type="chain" id="PRO_5043132283" evidence="1">
    <location>
        <begin position="22"/>
        <end position="141"/>
    </location>
</feature>
<sequence length="141" mass="15264">MNNRANIAILLLVLLSCGAFAAVTKSPGRSDNVLDRQEDATISDLEQVISEEVEKEMAAAEEEEEDDDAGMDDVEVWVKMGESSASADGEDAGEVVLAPAGFFRRIGRAFSRVGRGIGRGFRQLGRLMPRGNYKICLGRCP</sequence>
<proteinExistence type="predicted"/>
<evidence type="ECO:0000313" key="4">
    <source>
        <dbReference type="WBParaSite" id="MCU_006988-RA"/>
    </source>
</evidence>
<keyword evidence="1" id="KW-0732">Signal</keyword>
<reference evidence="2 3" key="1">
    <citation type="submission" date="2018-10" db="EMBL/GenBank/DDBJ databases">
        <authorList>
            <consortium name="Pathogen Informatics"/>
        </authorList>
    </citation>
    <scope>NUCLEOTIDE SEQUENCE [LARGE SCALE GENOMIC DNA]</scope>
</reference>
<dbReference type="PROSITE" id="PS51257">
    <property type="entry name" value="PROKAR_LIPOPROTEIN"/>
    <property type="match status" value="1"/>
</dbReference>
<reference evidence="4" key="2">
    <citation type="submission" date="2019-11" db="UniProtKB">
        <authorList>
            <consortium name="WormBaseParasite"/>
        </authorList>
    </citation>
    <scope>IDENTIFICATION</scope>
</reference>
<protein>
    <submittedName>
        <fullName evidence="2 4">Uncharacterized protein</fullName>
    </submittedName>
</protein>
<gene>
    <name evidence="2" type="ORF">MCOS_LOCUS1740</name>
</gene>
<dbReference type="Proteomes" id="UP000267029">
    <property type="component" value="Unassembled WGS sequence"/>
</dbReference>
<evidence type="ECO:0000256" key="1">
    <source>
        <dbReference type="SAM" id="SignalP"/>
    </source>
</evidence>
<dbReference type="EMBL" id="UXSR01000238">
    <property type="protein sequence ID" value="VDD75737.1"/>
    <property type="molecule type" value="Genomic_DNA"/>
</dbReference>
<dbReference type="AlphaFoldDB" id="A0A0R3U4Y6"/>
<dbReference type="WBParaSite" id="MCU_006988-RA">
    <property type="protein sequence ID" value="MCU_006988-RA"/>
    <property type="gene ID" value="MCU_006988"/>
</dbReference>
<name>A0A0R3U4Y6_MESCO</name>
<evidence type="ECO:0000313" key="2">
    <source>
        <dbReference type="EMBL" id="VDD75737.1"/>
    </source>
</evidence>
<evidence type="ECO:0000313" key="3">
    <source>
        <dbReference type="Proteomes" id="UP000267029"/>
    </source>
</evidence>